<comment type="caution">
    <text evidence="1">The sequence shown here is derived from an EMBL/GenBank/DDBJ whole genome shotgun (WGS) entry which is preliminary data.</text>
</comment>
<name>A0A8S2WBN7_9BILA</name>
<feature type="non-terminal residue" evidence="1">
    <location>
        <position position="33"/>
    </location>
</feature>
<dbReference type="EMBL" id="CAJOBJ010067139">
    <property type="protein sequence ID" value="CAF4444041.1"/>
    <property type="molecule type" value="Genomic_DNA"/>
</dbReference>
<accession>A0A8S2WBN7</accession>
<dbReference type="AlphaFoldDB" id="A0A8S2WBN7"/>
<organism evidence="1 2">
    <name type="scientific">Rotaria magnacalcarata</name>
    <dbReference type="NCBI Taxonomy" id="392030"/>
    <lineage>
        <taxon>Eukaryota</taxon>
        <taxon>Metazoa</taxon>
        <taxon>Spiralia</taxon>
        <taxon>Gnathifera</taxon>
        <taxon>Rotifera</taxon>
        <taxon>Eurotatoria</taxon>
        <taxon>Bdelloidea</taxon>
        <taxon>Philodinida</taxon>
        <taxon>Philodinidae</taxon>
        <taxon>Rotaria</taxon>
    </lineage>
</organism>
<dbReference type="InterPro" id="IPR021365">
    <property type="entry name" value="DUF2891"/>
</dbReference>
<sequence length="33" mass="3693">MSDADIQAPHNLTPAFFGCFDWHSAVHGHWLLA</sequence>
<evidence type="ECO:0008006" key="3">
    <source>
        <dbReference type="Google" id="ProtNLM"/>
    </source>
</evidence>
<gene>
    <name evidence="1" type="ORF">GIL414_LOCUS32113</name>
</gene>
<dbReference type="Proteomes" id="UP000681720">
    <property type="component" value="Unassembled WGS sequence"/>
</dbReference>
<dbReference type="Pfam" id="PF11199">
    <property type="entry name" value="DUF2891"/>
    <property type="match status" value="1"/>
</dbReference>
<proteinExistence type="predicted"/>
<evidence type="ECO:0000313" key="1">
    <source>
        <dbReference type="EMBL" id="CAF4444041.1"/>
    </source>
</evidence>
<protein>
    <recommendedName>
        <fullName evidence="3">DUF2891 domain-containing protein</fullName>
    </recommendedName>
</protein>
<reference evidence="1" key="1">
    <citation type="submission" date="2021-02" db="EMBL/GenBank/DDBJ databases">
        <authorList>
            <person name="Nowell W R."/>
        </authorList>
    </citation>
    <scope>NUCLEOTIDE SEQUENCE</scope>
</reference>
<evidence type="ECO:0000313" key="2">
    <source>
        <dbReference type="Proteomes" id="UP000681720"/>
    </source>
</evidence>